<dbReference type="InterPro" id="IPR035251">
    <property type="entry name" value="ShlB_POTRA"/>
</dbReference>
<dbReference type="PANTHER" id="PTHR34597:SF3">
    <property type="entry name" value="OUTER MEMBRANE TRANSPORTER CDIB"/>
    <property type="match status" value="1"/>
</dbReference>
<feature type="signal peptide" evidence="5">
    <location>
        <begin position="1"/>
        <end position="28"/>
    </location>
</feature>
<feature type="domain" description="Haemolysin activator HlyB C-terminal" evidence="6">
    <location>
        <begin position="212"/>
        <end position="524"/>
    </location>
</feature>
<dbReference type="Proteomes" id="UP000600307">
    <property type="component" value="Unassembled WGS sequence"/>
</dbReference>
<proteinExistence type="predicted"/>
<dbReference type="InterPro" id="IPR027282">
    <property type="entry name" value="TPS"/>
</dbReference>
<keyword evidence="3" id="KW-0998">Cell outer membrane</keyword>
<evidence type="ECO:0000259" key="7">
    <source>
        <dbReference type="Pfam" id="PF08479"/>
    </source>
</evidence>
<dbReference type="PIRSF" id="PIRSF029745">
    <property type="entry name" value="FhaC"/>
    <property type="match status" value="1"/>
</dbReference>
<gene>
    <name evidence="9" type="ORF">IV431_23670</name>
</gene>
<dbReference type="InterPro" id="IPR013686">
    <property type="entry name" value="Polypept-transport_assoc_ShlB"/>
</dbReference>
<protein>
    <submittedName>
        <fullName evidence="9">ShlB/FhaC/HecB family hemolysin secretion/activation protein</fullName>
    </submittedName>
</protein>
<evidence type="ECO:0000256" key="1">
    <source>
        <dbReference type="ARBA" id="ARBA00022452"/>
    </source>
</evidence>
<dbReference type="Pfam" id="PF17287">
    <property type="entry name" value="POTRA_3"/>
    <property type="match status" value="1"/>
</dbReference>
<evidence type="ECO:0000256" key="3">
    <source>
        <dbReference type="ARBA" id="ARBA00023237"/>
    </source>
</evidence>
<keyword evidence="5" id="KW-0732">Signal</keyword>
<keyword evidence="1" id="KW-1134">Transmembrane beta strand</keyword>
<evidence type="ECO:0000256" key="5">
    <source>
        <dbReference type="SAM" id="SignalP"/>
    </source>
</evidence>
<dbReference type="Pfam" id="PF08479">
    <property type="entry name" value="POTRA_2"/>
    <property type="match status" value="1"/>
</dbReference>
<evidence type="ECO:0000259" key="6">
    <source>
        <dbReference type="Pfam" id="PF03865"/>
    </source>
</evidence>
<evidence type="ECO:0000313" key="9">
    <source>
        <dbReference type="EMBL" id="MBF7958556.1"/>
    </source>
</evidence>
<feature type="region of interest" description="Disordered" evidence="4">
    <location>
        <begin position="49"/>
        <end position="75"/>
    </location>
</feature>
<feature type="domain" description="ShlB POTRA" evidence="8">
    <location>
        <begin position="156"/>
        <end position="207"/>
    </location>
</feature>
<organism evidence="9 10">
    <name type="scientific">Rahnella victoriana</name>
    <dbReference type="NCBI Taxonomy" id="1510570"/>
    <lineage>
        <taxon>Bacteria</taxon>
        <taxon>Pseudomonadati</taxon>
        <taxon>Pseudomonadota</taxon>
        <taxon>Gammaproteobacteria</taxon>
        <taxon>Enterobacterales</taxon>
        <taxon>Yersiniaceae</taxon>
        <taxon>Rahnella</taxon>
    </lineage>
</organism>
<evidence type="ECO:0000313" key="10">
    <source>
        <dbReference type="Proteomes" id="UP000600307"/>
    </source>
</evidence>
<comment type="caution">
    <text evidence="9">The sequence shown here is derived from an EMBL/GenBank/DDBJ whole genome shotgun (WGS) entry which is preliminary data.</text>
</comment>
<reference evidence="9 10" key="1">
    <citation type="submission" date="2020-11" db="EMBL/GenBank/DDBJ databases">
        <title>Taxonomic investigation of Rahnella spp.</title>
        <authorList>
            <person name="Lee S.D."/>
        </authorList>
    </citation>
    <scope>NUCLEOTIDE SEQUENCE [LARGE SCALE GENOMIC DNA]</scope>
    <source>
        <strain evidence="9 10">SAP-10</strain>
    </source>
</reference>
<sequence>MNFVLCKHYIFKCLLSLFVSGVALSAMAAPLSPADRGLIRQEQQDILRQSQQQRDDLQRSFSPIPVDDSHSEKDNGPCFNIHKIYINNATLLSDKKQHEITQYHLNQCVGMNSIAEITRQISDWYIHQGYITSRAFISEQDLSQGELHISVLEGRLEKITLEGGSSSQLTMAFPGLEGGILNLRDIEQGMEQINRLRSNPVQIDILPGKKSGYSIVNLTATPESPLSASLSFDNSGQKSTGTGQLSGSLTAGNVLGMADKWFVSGGRSSDGATSHDAQNVQAGLSIPYGYNLVDYSYSWSNYLSTIDNNGFGWASTGDSVTHRLTASRVLFRNGDIKTGASVGLTHQISNNYLNDVLLDSSSRKLSSLLFGLNHTQKIFGGVATLNPTFSHGVSWLGAEDDSGKHDDMPKAGFKKWNLNGSFQLPVANNLGWLTSFYGQWSPDRLYGSERLTLGGESSVRGFKEQYLSGDKGGYWRNELNYTLFTLPLIGQVSSVVALDGGWLQKDPKDPWASGTLWGAAAGLSAANRYYSSQLTVGTPVKYPDWLAPDHLTLYYRIAFVI</sequence>
<keyword evidence="1" id="KW-0472">Membrane</keyword>
<dbReference type="InterPro" id="IPR005565">
    <property type="entry name" value="Hemolysn_activator_HlyB_C"/>
</dbReference>
<dbReference type="Gene3D" id="2.40.160.50">
    <property type="entry name" value="membrane protein fhac: a member of the omp85/tpsb transporter family"/>
    <property type="match status" value="1"/>
</dbReference>
<dbReference type="Gene3D" id="3.10.20.310">
    <property type="entry name" value="membrane protein fhac"/>
    <property type="match status" value="1"/>
</dbReference>
<dbReference type="Pfam" id="PF03865">
    <property type="entry name" value="ShlB"/>
    <property type="match status" value="1"/>
</dbReference>
<evidence type="ECO:0000256" key="2">
    <source>
        <dbReference type="ARBA" id="ARBA00022692"/>
    </source>
</evidence>
<keyword evidence="2" id="KW-0812">Transmembrane</keyword>
<name>A0ABS0DXD4_9GAMM</name>
<dbReference type="InterPro" id="IPR051544">
    <property type="entry name" value="TPS_OM_transporter"/>
</dbReference>
<feature type="domain" description="Polypeptide-transport-associated ShlB-type" evidence="7">
    <location>
        <begin position="79"/>
        <end position="154"/>
    </location>
</feature>
<keyword evidence="10" id="KW-1185">Reference proteome</keyword>
<dbReference type="EMBL" id="JADOBH010000008">
    <property type="protein sequence ID" value="MBF7958556.1"/>
    <property type="molecule type" value="Genomic_DNA"/>
</dbReference>
<accession>A0ABS0DXD4</accession>
<feature type="chain" id="PRO_5046658379" evidence="5">
    <location>
        <begin position="29"/>
        <end position="561"/>
    </location>
</feature>
<evidence type="ECO:0000256" key="4">
    <source>
        <dbReference type="SAM" id="MobiDB-lite"/>
    </source>
</evidence>
<dbReference type="PANTHER" id="PTHR34597">
    <property type="entry name" value="SLR1661 PROTEIN"/>
    <property type="match status" value="1"/>
</dbReference>
<evidence type="ECO:0000259" key="8">
    <source>
        <dbReference type="Pfam" id="PF17287"/>
    </source>
</evidence>